<evidence type="ECO:0000256" key="1">
    <source>
        <dbReference type="ARBA" id="ARBA00008724"/>
    </source>
</evidence>
<dbReference type="InterPro" id="IPR029072">
    <property type="entry name" value="YebC-like"/>
</dbReference>
<dbReference type="GO" id="GO:0005737">
    <property type="term" value="C:cytoplasm"/>
    <property type="evidence" value="ECO:0007669"/>
    <property type="project" value="UniProtKB-ARBA"/>
</dbReference>
<dbReference type="Pfam" id="PF01709">
    <property type="entry name" value="Transcrip_reg"/>
    <property type="match status" value="1"/>
</dbReference>
<comment type="similarity">
    <text evidence="1">Belongs to the TACO1 family.</text>
</comment>
<evidence type="ECO:0000313" key="3">
    <source>
        <dbReference type="EMBL" id="KAJ8601379.1"/>
    </source>
</evidence>
<gene>
    <name evidence="3" type="ORF">CTAYLR_005039</name>
</gene>
<reference evidence="3" key="1">
    <citation type="submission" date="2023-01" db="EMBL/GenBank/DDBJ databases">
        <title>Metagenome sequencing of chrysophaentin producing Chrysophaeum taylorii.</title>
        <authorList>
            <person name="Davison J."/>
            <person name="Bewley C."/>
        </authorList>
    </citation>
    <scope>NUCLEOTIDE SEQUENCE</scope>
    <source>
        <strain evidence="3">NIES-1699</strain>
    </source>
</reference>
<dbReference type="Proteomes" id="UP001230188">
    <property type="component" value="Unassembled WGS sequence"/>
</dbReference>
<protein>
    <recommendedName>
        <fullName evidence="2">TACO1/YebC-like second and third domain-containing protein</fullName>
    </recommendedName>
</protein>
<sequence length="201" mass="21644">MSRACGGDRNNMALAASISRARERSVPKDTIEAAVQRGAKIRSDDASLSEVLYEGMLGGIGVIVEAMTDNRNRTAQEIRALFRKHGGALGASNSVAWSWTRAGHLRVDAGDRDAASLAAIDAGALEIDDTDEQHLHVYVEPSDLRGARDALDKAGFKSEADLIWRPSRRADVPDVSAFLEAIDALEHHEDVSAVYHDAADP</sequence>
<dbReference type="EMBL" id="JAQMWT010000435">
    <property type="protein sequence ID" value="KAJ8601379.1"/>
    <property type="molecule type" value="Genomic_DNA"/>
</dbReference>
<comment type="caution">
    <text evidence="3">The sequence shown here is derived from an EMBL/GenBank/DDBJ whole genome shotgun (WGS) entry which is preliminary data.</text>
</comment>
<name>A0AAD7XKE6_9STRA</name>
<dbReference type="InterPro" id="IPR017856">
    <property type="entry name" value="Integrase-like_N"/>
</dbReference>
<dbReference type="SUPFAM" id="SSF75625">
    <property type="entry name" value="YebC-like"/>
    <property type="match status" value="1"/>
</dbReference>
<accession>A0AAD7XKE6</accession>
<dbReference type="InterPro" id="IPR002876">
    <property type="entry name" value="Transcrip_reg_TACO1-like"/>
</dbReference>
<feature type="domain" description="TACO1/YebC-like second and third" evidence="2">
    <location>
        <begin position="49"/>
        <end position="197"/>
    </location>
</feature>
<dbReference type="Gene3D" id="1.10.10.200">
    <property type="match status" value="1"/>
</dbReference>
<dbReference type="InterPro" id="IPR048300">
    <property type="entry name" value="TACO1_YebC-like_2nd/3rd_dom"/>
</dbReference>
<dbReference type="AlphaFoldDB" id="A0AAD7XKE6"/>
<dbReference type="PANTHER" id="PTHR12532">
    <property type="entry name" value="TRANSLATIONAL ACTIVATOR OF CYTOCHROME C OXIDASE 1"/>
    <property type="match status" value="1"/>
</dbReference>
<evidence type="ECO:0000259" key="2">
    <source>
        <dbReference type="Pfam" id="PF01709"/>
    </source>
</evidence>
<keyword evidence="4" id="KW-1185">Reference proteome</keyword>
<proteinExistence type="inferred from homology"/>
<dbReference type="PANTHER" id="PTHR12532:SF0">
    <property type="entry name" value="TRANSLATIONAL ACTIVATOR OF CYTOCHROME C OXIDASE 1"/>
    <property type="match status" value="1"/>
</dbReference>
<dbReference type="InterPro" id="IPR026564">
    <property type="entry name" value="Transcrip_reg_TACO1-like_dom3"/>
</dbReference>
<organism evidence="3 4">
    <name type="scientific">Chrysophaeum taylorii</name>
    <dbReference type="NCBI Taxonomy" id="2483200"/>
    <lineage>
        <taxon>Eukaryota</taxon>
        <taxon>Sar</taxon>
        <taxon>Stramenopiles</taxon>
        <taxon>Ochrophyta</taxon>
        <taxon>Pelagophyceae</taxon>
        <taxon>Pelagomonadales</taxon>
        <taxon>Pelagomonadaceae</taxon>
        <taxon>Chrysophaeum</taxon>
    </lineage>
</organism>
<dbReference type="Gene3D" id="3.30.70.980">
    <property type="match status" value="2"/>
</dbReference>
<evidence type="ECO:0000313" key="4">
    <source>
        <dbReference type="Proteomes" id="UP001230188"/>
    </source>
</evidence>